<keyword evidence="2 5" id="KW-0812">Transmembrane</keyword>
<keyword evidence="4 5" id="KW-0472">Membrane</keyword>
<dbReference type="AlphaFoldDB" id="A0A7I8VPF8"/>
<feature type="transmembrane region" description="Helical" evidence="5">
    <location>
        <begin position="208"/>
        <end position="227"/>
    </location>
</feature>
<dbReference type="InterPro" id="IPR003689">
    <property type="entry name" value="ZIP"/>
</dbReference>
<name>A0A7I8VPF8_9ANNE</name>
<evidence type="ECO:0000313" key="7">
    <source>
        <dbReference type="Proteomes" id="UP000549394"/>
    </source>
</evidence>
<protein>
    <submittedName>
        <fullName evidence="6">Uncharacterized protein</fullName>
    </submittedName>
</protein>
<keyword evidence="7" id="KW-1185">Reference proteome</keyword>
<dbReference type="GO" id="GO:0005886">
    <property type="term" value="C:plasma membrane"/>
    <property type="evidence" value="ECO:0007669"/>
    <property type="project" value="TreeGrafter"/>
</dbReference>
<evidence type="ECO:0000256" key="5">
    <source>
        <dbReference type="SAM" id="Phobius"/>
    </source>
</evidence>
<accession>A0A7I8VPF8</accession>
<comment type="caution">
    <text evidence="6">The sequence shown here is derived from an EMBL/GenBank/DDBJ whole genome shotgun (WGS) entry which is preliminary data.</text>
</comment>
<sequence>MNCISGGVFLGTCFIALLPNNQAFTRKALEAKNIKIHYPLCELILMLGFFMVFILEQFMHAFKTEETPTTSNEETVEENNSDGSDVQLMPYNQIGQQHSHSHSHMSGLSSATNLKGIILYLALSVHSVFEGIALGLQNETDKLVDLFIAIILHECLVAFALGTNLMKKKSPRFVVKAAILFSLMIPVGQGIGMMIGNFKSPNADLASAILQTIATGTFIYVVFFDILPEEFFENPQDTLQKCSCVFLGFGIIAALQSIFVHDHLG</sequence>
<organism evidence="6 7">
    <name type="scientific">Dimorphilus gyrociliatus</name>
    <dbReference type="NCBI Taxonomy" id="2664684"/>
    <lineage>
        <taxon>Eukaryota</taxon>
        <taxon>Metazoa</taxon>
        <taxon>Spiralia</taxon>
        <taxon>Lophotrochozoa</taxon>
        <taxon>Annelida</taxon>
        <taxon>Polychaeta</taxon>
        <taxon>Polychaeta incertae sedis</taxon>
        <taxon>Dinophilidae</taxon>
        <taxon>Dimorphilus</taxon>
    </lineage>
</organism>
<evidence type="ECO:0000256" key="4">
    <source>
        <dbReference type="ARBA" id="ARBA00023136"/>
    </source>
</evidence>
<evidence type="ECO:0000256" key="2">
    <source>
        <dbReference type="ARBA" id="ARBA00022692"/>
    </source>
</evidence>
<dbReference type="Pfam" id="PF02535">
    <property type="entry name" value="Zip"/>
    <property type="match status" value="1"/>
</dbReference>
<evidence type="ECO:0000256" key="1">
    <source>
        <dbReference type="ARBA" id="ARBA00004141"/>
    </source>
</evidence>
<gene>
    <name evidence="6" type="ORF">DGYR_LOCUS6417</name>
</gene>
<dbReference type="PANTHER" id="PTHR11040">
    <property type="entry name" value="ZINC/IRON TRANSPORTER"/>
    <property type="match status" value="1"/>
</dbReference>
<proteinExistence type="predicted"/>
<evidence type="ECO:0000256" key="3">
    <source>
        <dbReference type="ARBA" id="ARBA00022989"/>
    </source>
</evidence>
<dbReference type="OrthoDB" id="448280at2759"/>
<feature type="transmembrane region" description="Helical" evidence="5">
    <location>
        <begin position="239"/>
        <end position="259"/>
    </location>
</feature>
<comment type="subcellular location">
    <subcellularLocation>
        <location evidence="1">Membrane</location>
        <topology evidence="1">Multi-pass membrane protein</topology>
    </subcellularLocation>
</comment>
<dbReference type="Proteomes" id="UP000549394">
    <property type="component" value="Unassembled WGS sequence"/>
</dbReference>
<feature type="transmembrane region" description="Helical" evidence="5">
    <location>
        <begin position="143"/>
        <end position="161"/>
    </location>
</feature>
<dbReference type="EMBL" id="CAJFCJ010000007">
    <property type="protein sequence ID" value="CAD5117957.1"/>
    <property type="molecule type" value="Genomic_DNA"/>
</dbReference>
<feature type="transmembrane region" description="Helical" evidence="5">
    <location>
        <begin position="36"/>
        <end position="55"/>
    </location>
</feature>
<dbReference type="GO" id="GO:0005385">
    <property type="term" value="F:zinc ion transmembrane transporter activity"/>
    <property type="evidence" value="ECO:0007669"/>
    <property type="project" value="TreeGrafter"/>
</dbReference>
<reference evidence="6 7" key="1">
    <citation type="submission" date="2020-08" db="EMBL/GenBank/DDBJ databases">
        <authorList>
            <person name="Hejnol A."/>
        </authorList>
    </citation>
    <scope>NUCLEOTIDE SEQUENCE [LARGE SCALE GENOMIC DNA]</scope>
</reference>
<feature type="transmembrane region" description="Helical" evidence="5">
    <location>
        <begin position="117"/>
        <end position="137"/>
    </location>
</feature>
<feature type="transmembrane region" description="Helical" evidence="5">
    <location>
        <begin position="173"/>
        <end position="196"/>
    </location>
</feature>
<dbReference type="PANTHER" id="PTHR11040:SF140">
    <property type="entry name" value="ZRT (ZRT), IRT- (IRT-) LIKE PROTEIN TRANSPORTER"/>
    <property type="match status" value="1"/>
</dbReference>
<evidence type="ECO:0000313" key="6">
    <source>
        <dbReference type="EMBL" id="CAD5117957.1"/>
    </source>
</evidence>
<keyword evidence="3 5" id="KW-1133">Transmembrane helix</keyword>